<dbReference type="GO" id="GO:0046872">
    <property type="term" value="F:metal ion binding"/>
    <property type="evidence" value="ECO:0007669"/>
    <property type="project" value="UniProtKB-KW"/>
</dbReference>
<dbReference type="PROSITE" id="PS51918">
    <property type="entry name" value="RADICAL_SAM"/>
    <property type="match status" value="1"/>
</dbReference>
<evidence type="ECO:0000256" key="3">
    <source>
        <dbReference type="ARBA" id="ARBA00023014"/>
    </source>
</evidence>
<keyword evidence="3" id="KW-0411">Iron-sulfur</keyword>
<dbReference type="PANTHER" id="PTHR43432">
    <property type="entry name" value="SLR0285 PROTEIN"/>
    <property type="match status" value="1"/>
</dbReference>
<dbReference type="GO" id="GO:0051536">
    <property type="term" value="F:iron-sulfur cluster binding"/>
    <property type="evidence" value="ECO:0007669"/>
    <property type="project" value="UniProtKB-KW"/>
</dbReference>
<sequence length="262" mass="28870">MGSLDYSNNRNSVGNLVMREARKGRGAVSNRAGRYERHASEACDGGWGSLKEPLNKLHTVVQADHSITAITRNISPDLGFNRSINAYRGCEHVCAYCFARPTHTFLGLSPGQDFESRIFAKHDAPVQLARELSNPKYQCRMIALGTNTDPYQPTERRLEITRSILSVLSQYEHPVGIVTKSALVTRDIDILESMARRNMVKVVLSLTTLDSELARRLEPRAATPLKRLAAISALSKAGIPTGTNYAPVIPALNKSELEGILE</sequence>
<dbReference type="SUPFAM" id="SSF102114">
    <property type="entry name" value="Radical SAM enzymes"/>
    <property type="match status" value="1"/>
</dbReference>
<keyword evidence="1" id="KW-0479">Metal-binding</keyword>
<keyword evidence="2" id="KW-0408">Iron</keyword>
<dbReference type="Pfam" id="PF04055">
    <property type="entry name" value="Radical_SAM"/>
    <property type="match status" value="1"/>
</dbReference>
<dbReference type="EMBL" id="UINC01172196">
    <property type="protein sequence ID" value="SVD77148.1"/>
    <property type="molecule type" value="Genomic_DNA"/>
</dbReference>
<evidence type="ECO:0000256" key="2">
    <source>
        <dbReference type="ARBA" id="ARBA00023004"/>
    </source>
</evidence>
<dbReference type="SFLD" id="SFLDS00029">
    <property type="entry name" value="Radical_SAM"/>
    <property type="match status" value="1"/>
</dbReference>
<name>A0A382Y3T1_9ZZZZ</name>
<feature type="non-terminal residue" evidence="5">
    <location>
        <position position="262"/>
    </location>
</feature>
<dbReference type="AlphaFoldDB" id="A0A382Y3T1"/>
<dbReference type="InterPro" id="IPR058240">
    <property type="entry name" value="rSAM_sf"/>
</dbReference>
<feature type="domain" description="Radical SAM core" evidence="4">
    <location>
        <begin position="76"/>
        <end position="262"/>
    </location>
</feature>
<dbReference type="InterPro" id="IPR040086">
    <property type="entry name" value="MJ0683-like"/>
</dbReference>
<protein>
    <recommendedName>
        <fullName evidence="4">Radical SAM core domain-containing protein</fullName>
    </recommendedName>
</protein>
<proteinExistence type="predicted"/>
<dbReference type="Gene3D" id="3.80.30.30">
    <property type="match status" value="1"/>
</dbReference>
<gene>
    <name evidence="5" type="ORF">METZ01_LOCUS430002</name>
</gene>
<dbReference type="InterPro" id="IPR007197">
    <property type="entry name" value="rSAM"/>
</dbReference>
<evidence type="ECO:0000313" key="5">
    <source>
        <dbReference type="EMBL" id="SVD77148.1"/>
    </source>
</evidence>
<dbReference type="CDD" id="cd01335">
    <property type="entry name" value="Radical_SAM"/>
    <property type="match status" value="1"/>
</dbReference>
<dbReference type="SFLD" id="SFLDG01084">
    <property type="entry name" value="Uncharacterised_Radical_SAM_Su"/>
    <property type="match status" value="1"/>
</dbReference>
<evidence type="ECO:0000256" key="1">
    <source>
        <dbReference type="ARBA" id="ARBA00022723"/>
    </source>
</evidence>
<evidence type="ECO:0000259" key="4">
    <source>
        <dbReference type="PROSITE" id="PS51918"/>
    </source>
</evidence>
<accession>A0A382Y3T1</accession>
<organism evidence="5">
    <name type="scientific">marine metagenome</name>
    <dbReference type="NCBI Taxonomy" id="408172"/>
    <lineage>
        <taxon>unclassified sequences</taxon>
        <taxon>metagenomes</taxon>
        <taxon>ecological metagenomes</taxon>
    </lineage>
</organism>
<reference evidence="5" key="1">
    <citation type="submission" date="2018-05" db="EMBL/GenBank/DDBJ databases">
        <authorList>
            <person name="Lanie J.A."/>
            <person name="Ng W.-L."/>
            <person name="Kazmierczak K.M."/>
            <person name="Andrzejewski T.M."/>
            <person name="Davidsen T.M."/>
            <person name="Wayne K.J."/>
            <person name="Tettelin H."/>
            <person name="Glass J.I."/>
            <person name="Rusch D."/>
            <person name="Podicherti R."/>
            <person name="Tsui H.-C.T."/>
            <person name="Winkler M.E."/>
        </authorList>
    </citation>
    <scope>NUCLEOTIDE SEQUENCE</scope>
</reference>
<dbReference type="GO" id="GO:0003824">
    <property type="term" value="F:catalytic activity"/>
    <property type="evidence" value="ECO:0007669"/>
    <property type="project" value="InterPro"/>
</dbReference>
<dbReference type="PANTHER" id="PTHR43432:SF3">
    <property type="entry name" value="SLR0285 PROTEIN"/>
    <property type="match status" value="1"/>
</dbReference>